<dbReference type="SUPFAM" id="SSF88946">
    <property type="entry name" value="Sigma2 domain of RNA polymerase sigma factors"/>
    <property type="match status" value="1"/>
</dbReference>
<evidence type="ECO:0000259" key="6">
    <source>
        <dbReference type="Pfam" id="PF04542"/>
    </source>
</evidence>
<evidence type="ECO:0000256" key="5">
    <source>
        <dbReference type="ARBA" id="ARBA00023163"/>
    </source>
</evidence>
<dbReference type="EMBL" id="JACIJB010000003">
    <property type="protein sequence ID" value="MBB5660346.1"/>
    <property type="molecule type" value="Genomic_DNA"/>
</dbReference>
<proteinExistence type="inferred from homology"/>
<dbReference type="InterPro" id="IPR039425">
    <property type="entry name" value="RNA_pol_sigma-70-like"/>
</dbReference>
<dbReference type="InterPro" id="IPR036388">
    <property type="entry name" value="WH-like_DNA-bd_sf"/>
</dbReference>
<reference evidence="8 9" key="1">
    <citation type="submission" date="2020-08" db="EMBL/GenBank/DDBJ databases">
        <title>Genomic Encyclopedia of Type Strains, Phase IV (KMG-IV): sequencing the most valuable type-strain genomes for metagenomic binning, comparative biology and taxonomic classification.</title>
        <authorList>
            <person name="Goeker M."/>
        </authorList>
    </citation>
    <scope>NUCLEOTIDE SEQUENCE [LARGE SCALE GENOMIC DNA]</scope>
    <source>
        <strain evidence="8 9">DSM 24448</strain>
    </source>
</reference>
<keyword evidence="9" id="KW-1185">Reference proteome</keyword>
<dbReference type="Pfam" id="PF08281">
    <property type="entry name" value="Sigma70_r4_2"/>
    <property type="match status" value="1"/>
</dbReference>
<dbReference type="CDD" id="cd06171">
    <property type="entry name" value="Sigma70_r4"/>
    <property type="match status" value="1"/>
</dbReference>
<dbReference type="Proteomes" id="UP000548978">
    <property type="component" value="Unassembled WGS sequence"/>
</dbReference>
<dbReference type="PANTHER" id="PTHR43133:SF8">
    <property type="entry name" value="RNA POLYMERASE SIGMA FACTOR HI_1459-RELATED"/>
    <property type="match status" value="1"/>
</dbReference>
<evidence type="ECO:0000259" key="7">
    <source>
        <dbReference type="Pfam" id="PF08281"/>
    </source>
</evidence>
<dbReference type="InterPro" id="IPR007627">
    <property type="entry name" value="RNA_pol_sigma70_r2"/>
</dbReference>
<dbReference type="Gene3D" id="1.10.1740.10">
    <property type="match status" value="1"/>
</dbReference>
<comment type="similarity">
    <text evidence="1">Belongs to the sigma-70 factor family. ECF subfamily.</text>
</comment>
<dbReference type="InterPro" id="IPR013325">
    <property type="entry name" value="RNA_pol_sigma_r2"/>
</dbReference>
<dbReference type="InterPro" id="IPR014284">
    <property type="entry name" value="RNA_pol_sigma-70_dom"/>
</dbReference>
<keyword evidence="2" id="KW-0805">Transcription regulation</keyword>
<name>A0A7W9A2Q9_9CAUL</name>
<dbReference type="InterPro" id="IPR013249">
    <property type="entry name" value="RNA_pol_sigma70_r4_t2"/>
</dbReference>
<dbReference type="SUPFAM" id="SSF88659">
    <property type="entry name" value="Sigma3 and sigma4 domains of RNA polymerase sigma factors"/>
    <property type="match status" value="1"/>
</dbReference>
<gene>
    <name evidence="8" type="ORF">FHS65_001091</name>
</gene>
<evidence type="ECO:0000256" key="2">
    <source>
        <dbReference type="ARBA" id="ARBA00023015"/>
    </source>
</evidence>
<evidence type="ECO:0000256" key="1">
    <source>
        <dbReference type="ARBA" id="ARBA00010641"/>
    </source>
</evidence>
<keyword evidence="5" id="KW-0804">Transcription</keyword>
<dbReference type="InterPro" id="IPR013324">
    <property type="entry name" value="RNA_pol_sigma_r3/r4-like"/>
</dbReference>
<evidence type="ECO:0000313" key="8">
    <source>
        <dbReference type="EMBL" id="MBB5660346.1"/>
    </source>
</evidence>
<sequence>MSADRIDKARLFEAYLVAAARTGDAAARARLVAAWQPRLIGHAWRLTGDMEMAREAVQDGWVEILKGLPALRDEMAFPAWALMIITRRCRRLGGRRGRDRARETGMDDEMPLVASEDETGPDVLVRQHMRRAIDALPPDQRAALALVYLHELSVAEAALALDAPEGTIKTRLMHARRKLRDHLTLQGVTP</sequence>
<accession>A0A7W9A2Q9</accession>
<dbReference type="AlphaFoldDB" id="A0A7W9A2Q9"/>
<keyword evidence="4" id="KW-0238">DNA-binding</keyword>
<comment type="caution">
    <text evidence="8">The sequence shown here is derived from an EMBL/GenBank/DDBJ whole genome shotgun (WGS) entry which is preliminary data.</text>
</comment>
<evidence type="ECO:0000256" key="4">
    <source>
        <dbReference type="ARBA" id="ARBA00023125"/>
    </source>
</evidence>
<dbReference type="PANTHER" id="PTHR43133">
    <property type="entry name" value="RNA POLYMERASE ECF-TYPE SIGMA FACTO"/>
    <property type="match status" value="1"/>
</dbReference>
<dbReference type="GO" id="GO:0006352">
    <property type="term" value="P:DNA-templated transcription initiation"/>
    <property type="evidence" value="ECO:0007669"/>
    <property type="project" value="InterPro"/>
</dbReference>
<dbReference type="RefSeq" id="WP_123288164.1">
    <property type="nucleotide sequence ID" value="NZ_JACIJB010000003.1"/>
</dbReference>
<dbReference type="OrthoDB" id="9803470at2"/>
<dbReference type="GO" id="GO:0003677">
    <property type="term" value="F:DNA binding"/>
    <property type="evidence" value="ECO:0007669"/>
    <property type="project" value="UniProtKB-KW"/>
</dbReference>
<keyword evidence="3" id="KW-0731">Sigma factor</keyword>
<feature type="domain" description="RNA polymerase sigma factor 70 region 4 type 2" evidence="7">
    <location>
        <begin position="129"/>
        <end position="179"/>
    </location>
</feature>
<dbReference type="Pfam" id="PF04542">
    <property type="entry name" value="Sigma70_r2"/>
    <property type="match status" value="1"/>
</dbReference>
<dbReference type="GO" id="GO:0016987">
    <property type="term" value="F:sigma factor activity"/>
    <property type="evidence" value="ECO:0007669"/>
    <property type="project" value="UniProtKB-KW"/>
</dbReference>
<dbReference type="Gene3D" id="1.10.10.10">
    <property type="entry name" value="Winged helix-like DNA-binding domain superfamily/Winged helix DNA-binding domain"/>
    <property type="match status" value="1"/>
</dbReference>
<protein>
    <submittedName>
        <fullName evidence="8">RNA polymerase sigma-70 factor (ECF subfamily)</fullName>
    </submittedName>
</protein>
<dbReference type="NCBIfam" id="TIGR02937">
    <property type="entry name" value="sigma70-ECF"/>
    <property type="match status" value="1"/>
</dbReference>
<feature type="domain" description="RNA polymerase sigma-70 region 2" evidence="6">
    <location>
        <begin position="31"/>
        <end position="92"/>
    </location>
</feature>
<evidence type="ECO:0000313" key="9">
    <source>
        <dbReference type="Proteomes" id="UP000548978"/>
    </source>
</evidence>
<evidence type="ECO:0000256" key="3">
    <source>
        <dbReference type="ARBA" id="ARBA00023082"/>
    </source>
</evidence>
<organism evidence="8 9">
    <name type="scientific">Brevundimonas halotolerans</name>
    <dbReference type="NCBI Taxonomy" id="69670"/>
    <lineage>
        <taxon>Bacteria</taxon>
        <taxon>Pseudomonadati</taxon>
        <taxon>Pseudomonadota</taxon>
        <taxon>Alphaproteobacteria</taxon>
        <taxon>Caulobacterales</taxon>
        <taxon>Caulobacteraceae</taxon>
        <taxon>Brevundimonas</taxon>
    </lineage>
</organism>